<keyword evidence="4 8" id="KW-1003">Cell membrane</keyword>
<dbReference type="RefSeq" id="WP_116683202.1">
    <property type="nucleotide sequence ID" value="NZ_QURL01000004.1"/>
</dbReference>
<dbReference type="AlphaFoldDB" id="A0A371X2L9"/>
<reference evidence="9 10" key="1">
    <citation type="submission" date="2018-08" db="EMBL/GenBank/DDBJ databases">
        <title>Fulvimarina sp. 85, whole genome shotgun sequence.</title>
        <authorList>
            <person name="Tuo L."/>
        </authorList>
    </citation>
    <scope>NUCLEOTIDE SEQUENCE [LARGE SCALE GENOMIC DNA]</scope>
    <source>
        <strain evidence="9 10">85</strain>
    </source>
</reference>
<evidence type="ECO:0000313" key="9">
    <source>
        <dbReference type="EMBL" id="RFC63471.1"/>
    </source>
</evidence>
<feature type="transmembrane region" description="Helical" evidence="8">
    <location>
        <begin position="69"/>
        <end position="87"/>
    </location>
</feature>
<dbReference type="InterPro" id="IPR052017">
    <property type="entry name" value="TSUP"/>
</dbReference>
<comment type="similarity">
    <text evidence="2 8">Belongs to the 4-toluene sulfonate uptake permease (TSUP) (TC 2.A.102) family.</text>
</comment>
<feature type="transmembrane region" description="Helical" evidence="8">
    <location>
        <begin position="38"/>
        <end position="60"/>
    </location>
</feature>
<feature type="transmembrane region" description="Helical" evidence="8">
    <location>
        <begin position="162"/>
        <end position="180"/>
    </location>
</feature>
<evidence type="ECO:0000256" key="3">
    <source>
        <dbReference type="ARBA" id="ARBA00022448"/>
    </source>
</evidence>
<keyword evidence="10" id="KW-1185">Reference proteome</keyword>
<evidence type="ECO:0000256" key="2">
    <source>
        <dbReference type="ARBA" id="ARBA00009142"/>
    </source>
</evidence>
<dbReference type="PANTHER" id="PTHR30269:SF37">
    <property type="entry name" value="MEMBRANE TRANSPORTER PROTEIN"/>
    <property type="match status" value="1"/>
</dbReference>
<name>A0A371X2L9_9HYPH</name>
<evidence type="ECO:0000256" key="8">
    <source>
        <dbReference type="RuleBase" id="RU363041"/>
    </source>
</evidence>
<keyword evidence="3" id="KW-0813">Transport</keyword>
<organism evidence="9 10">
    <name type="scientific">Fulvimarina endophytica</name>
    <dbReference type="NCBI Taxonomy" id="2293836"/>
    <lineage>
        <taxon>Bacteria</taxon>
        <taxon>Pseudomonadati</taxon>
        <taxon>Pseudomonadota</taxon>
        <taxon>Alphaproteobacteria</taxon>
        <taxon>Hyphomicrobiales</taxon>
        <taxon>Aurantimonadaceae</taxon>
        <taxon>Fulvimarina</taxon>
    </lineage>
</organism>
<evidence type="ECO:0000256" key="6">
    <source>
        <dbReference type="ARBA" id="ARBA00022989"/>
    </source>
</evidence>
<dbReference type="GO" id="GO:0005886">
    <property type="term" value="C:plasma membrane"/>
    <property type="evidence" value="ECO:0007669"/>
    <property type="project" value="UniProtKB-SubCell"/>
</dbReference>
<keyword evidence="7 8" id="KW-0472">Membrane</keyword>
<keyword evidence="5 8" id="KW-0812">Transmembrane</keyword>
<evidence type="ECO:0000256" key="7">
    <source>
        <dbReference type="ARBA" id="ARBA00023136"/>
    </source>
</evidence>
<feature type="transmembrane region" description="Helical" evidence="8">
    <location>
        <begin position="124"/>
        <end position="142"/>
    </location>
</feature>
<accession>A0A371X2L9</accession>
<evidence type="ECO:0000256" key="1">
    <source>
        <dbReference type="ARBA" id="ARBA00004651"/>
    </source>
</evidence>
<protein>
    <recommendedName>
        <fullName evidence="8">Probable membrane transporter protein</fullName>
    </recommendedName>
</protein>
<dbReference type="Proteomes" id="UP000264310">
    <property type="component" value="Unassembled WGS sequence"/>
</dbReference>
<sequence length="247" mass="26324">MEHLGILLAMAVVVGLSKGGLASAAALAVPFAALFMDPIEAAAILLPVFLVTDWVAVWLYRRSYSRRNLAILIPAMFLGTAIATGLTPLMSEPVLLCITGFIGPWFCARRWLARHVEAASEAGIVPGLFWGILTGITSFITHSGSPPAQAYLLPQRLPKLEFAGTIAIAFSIGNLAKLPGYWSLGVLQDLELIPTLLLALAGILGTILGRWITARLPDETYVRVIEGLLLVLSILLLGRAAMMIAAG</sequence>
<gene>
    <name evidence="9" type="ORF">DYI37_10610</name>
</gene>
<dbReference type="Pfam" id="PF01925">
    <property type="entry name" value="TauE"/>
    <property type="match status" value="1"/>
</dbReference>
<dbReference type="EMBL" id="QURL01000004">
    <property type="protein sequence ID" value="RFC63471.1"/>
    <property type="molecule type" value="Genomic_DNA"/>
</dbReference>
<keyword evidence="6 8" id="KW-1133">Transmembrane helix</keyword>
<feature type="transmembrane region" description="Helical" evidence="8">
    <location>
        <begin position="192"/>
        <end position="212"/>
    </location>
</feature>
<feature type="transmembrane region" description="Helical" evidence="8">
    <location>
        <begin position="224"/>
        <end position="246"/>
    </location>
</feature>
<comment type="caution">
    <text evidence="9">The sequence shown here is derived from an EMBL/GenBank/DDBJ whole genome shotgun (WGS) entry which is preliminary data.</text>
</comment>
<evidence type="ECO:0000256" key="5">
    <source>
        <dbReference type="ARBA" id="ARBA00022692"/>
    </source>
</evidence>
<dbReference type="PANTHER" id="PTHR30269">
    <property type="entry name" value="TRANSMEMBRANE PROTEIN YFCA"/>
    <property type="match status" value="1"/>
</dbReference>
<proteinExistence type="inferred from homology"/>
<dbReference type="OrthoDB" id="7028171at2"/>
<evidence type="ECO:0000313" key="10">
    <source>
        <dbReference type="Proteomes" id="UP000264310"/>
    </source>
</evidence>
<evidence type="ECO:0000256" key="4">
    <source>
        <dbReference type="ARBA" id="ARBA00022475"/>
    </source>
</evidence>
<dbReference type="InterPro" id="IPR002781">
    <property type="entry name" value="TM_pro_TauE-like"/>
</dbReference>
<comment type="subcellular location">
    <subcellularLocation>
        <location evidence="1 8">Cell membrane</location>
        <topology evidence="1 8">Multi-pass membrane protein</topology>
    </subcellularLocation>
</comment>